<accession>A0A6J4UJQ5</accession>
<dbReference type="GO" id="GO:0009103">
    <property type="term" value="P:lipopolysaccharide biosynthetic process"/>
    <property type="evidence" value="ECO:0007669"/>
    <property type="project" value="UniProtKB-ARBA"/>
</dbReference>
<comment type="subcellular location">
    <subcellularLocation>
        <location evidence="1">Cell membrane</location>
        <topology evidence="1">Multi-pass membrane protein</topology>
    </subcellularLocation>
</comment>
<feature type="transmembrane region" description="Helical" evidence="8">
    <location>
        <begin position="156"/>
        <end position="178"/>
    </location>
</feature>
<feature type="transmembrane region" description="Helical" evidence="8">
    <location>
        <begin position="380"/>
        <end position="402"/>
    </location>
</feature>
<dbReference type="InterPro" id="IPR050297">
    <property type="entry name" value="LipidA_mod_glycosyltrf_83"/>
</dbReference>
<evidence type="ECO:0000256" key="3">
    <source>
        <dbReference type="ARBA" id="ARBA00022676"/>
    </source>
</evidence>
<evidence type="ECO:0000256" key="4">
    <source>
        <dbReference type="ARBA" id="ARBA00022679"/>
    </source>
</evidence>
<keyword evidence="5 8" id="KW-0812">Transmembrane</keyword>
<feature type="transmembrane region" description="Helical" evidence="8">
    <location>
        <begin position="34"/>
        <end position="51"/>
    </location>
</feature>
<evidence type="ECO:0000313" key="9">
    <source>
        <dbReference type="EMBL" id="CAA9551256.1"/>
    </source>
</evidence>
<gene>
    <name evidence="9" type="ORF">AVDCRST_MAG18-339</name>
</gene>
<evidence type="ECO:0000256" key="2">
    <source>
        <dbReference type="ARBA" id="ARBA00022475"/>
    </source>
</evidence>
<feature type="transmembrane region" description="Helical" evidence="8">
    <location>
        <begin position="198"/>
        <end position="218"/>
    </location>
</feature>
<dbReference type="GO" id="GO:0016763">
    <property type="term" value="F:pentosyltransferase activity"/>
    <property type="evidence" value="ECO:0007669"/>
    <property type="project" value="TreeGrafter"/>
</dbReference>
<evidence type="ECO:0008006" key="10">
    <source>
        <dbReference type="Google" id="ProtNLM"/>
    </source>
</evidence>
<reference evidence="9" key="1">
    <citation type="submission" date="2020-02" db="EMBL/GenBank/DDBJ databases">
        <authorList>
            <person name="Meier V. D."/>
        </authorList>
    </citation>
    <scope>NUCLEOTIDE SEQUENCE</scope>
    <source>
        <strain evidence="9">AVDCRST_MAG18</strain>
    </source>
</reference>
<feature type="transmembrane region" description="Helical" evidence="8">
    <location>
        <begin position="127"/>
        <end position="149"/>
    </location>
</feature>
<protein>
    <recommendedName>
        <fullName evidence="10">Glycosyltransferase RgtA/B/C/D-like domain-containing protein</fullName>
    </recommendedName>
</protein>
<evidence type="ECO:0000256" key="1">
    <source>
        <dbReference type="ARBA" id="ARBA00004651"/>
    </source>
</evidence>
<evidence type="ECO:0000256" key="8">
    <source>
        <dbReference type="SAM" id="Phobius"/>
    </source>
</evidence>
<proteinExistence type="predicted"/>
<name>A0A6J4UJQ5_9BACT</name>
<dbReference type="PANTHER" id="PTHR33908:SF11">
    <property type="entry name" value="MEMBRANE PROTEIN"/>
    <property type="match status" value="1"/>
</dbReference>
<dbReference type="EMBL" id="CADCWN010000022">
    <property type="protein sequence ID" value="CAA9551256.1"/>
    <property type="molecule type" value="Genomic_DNA"/>
</dbReference>
<dbReference type="GO" id="GO:0005886">
    <property type="term" value="C:plasma membrane"/>
    <property type="evidence" value="ECO:0007669"/>
    <property type="project" value="UniProtKB-SubCell"/>
</dbReference>
<dbReference type="AlphaFoldDB" id="A0A6J4UJQ5"/>
<evidence type="ECO:0000256" key="5">
    <source>
        <dbReference type="ARBA" id="ARBA00022692"/>
    </source>
</evidence>
<feature type="transmembrane region" description="Helical" evidence="8">
    <location>
        <begin position="284"/>
        <end position="304"/>
    </location>
</feature>
<feature type="transmembrane region" description="Helical" evidence="8">
    <location>
        <begin position="101"/>
        <end position="121"/>
    </location>
</feature>
<keyword evidence="6 8" id="KW-1133">Transmembrane helix</keyword>
<feature type="transmembrane region" description="Helical" evidence="8">
    <location>
        <begin position="316"/>
        <end position="335"/>
    </location>
</feature>
<feature type="transmembrane region" description="Helical" evidence="8">
    <location>
        <begin position="225"/>
        <end position="242"/>
    </location>
</feature>
<sequence length="530" mass="57697">MIGERHESAPAASPSPARTLPAARPAPLWQPFDWLVALGFVLLTALSRWPFRSRMIYAWDGGLFAQALRDYNVVPHHPQPPGYIFYVGAGKLVGALTGLDANGALVLVSLGAASLTVGVVYLLTTLIFGRLAAILAAGLGLTSVSFWFFSEIAYPYTVLALGSTILALICWTLALRHFPWPPLAALAFGLIAGFRQDLLLFLGPLFAVCYLLAIGFPARRSWAQLALGLLGGAAGIATWWIATDLASEGPGSLWRALTIQSTNVERGTSAFAVGETGLRGNGTLLIWFTKDALHLAAFPILAYFLQWPLHARREGWRPPFLLLWLSPAALFYLLVHIGEAGYVFSFLPATLVAAGGGIVRAAEAIVENLPRAWRATRWPLLRVGLATALAALILPYHAWLFVGSARLVSAERLACKDEAIARAVATIVADYPPATTEIVTSTYLQHLAIYLPQYRQVRFLDPDRDLGWTPAPGMERVVVFDLELVQRSAQRDRWTTVPLACAGRYDLATVPAGGASFRFDARRFTLEVTR</sequence>
<organism evidence="9">
    <name type="scientific">uncultured Thermomicrobiales bacterium</name>
    <dbReference type="NCBI Taxonomy" id="1645740"/>
    <lineage>
        <taxon>Bacteria</taxon>
        <taxon>Pseudomonadati</taxon>
        <taxon>Thermomicrobiota</taxon>
        <taxon>Thermomicrobia</taxon>
        <taxon>Thermomicrobiales</taxon>
        <taxon>environmental samples</taxon>
    </lineage>
</organism>
<evidence type="ECO:0000256" key="6">
    <source>
        <dbReference type="ARBA" id="ARBA00022989"/>
    </source>
</evidence>
<keyword evidence="2" id="KW-1003">Cell membrane</keyword>
<keyword evidence="7 8" id="KW-0472">Membrane</keyword>
<dbReference type="PANTHER" id="PTHR33908">
    <property type="entry name" value="MANNOSYLTRANSFERASE YKCB-RELATED"/>
    <property type="match status" value="1"/>
</dbReference>
<keyword evidence="3" id="KW-0328">Glycosyltransferase</keyword>
<keyword evidence="4" id="KW-0808">Transferase</keyword>
<feature type="transmembrane region" description="Helical" evidence="8">
    <location>
        <begin position="341"/>
        <end position="359"/>
    </location>
</feature>
<evidence type="ECO:0000256" key="7">
    <source>
        <dbReference type="ARBA" id="ARBA00023136"/>
    </source>
</evidence>